<dbReference type="Gene3D" id="2.60.320.10">
    <property type="entry name" value="N-utilization substance G protein NusG, insert domain"/>
    <property type="match status" value="1"/>
</dbReference>
<name>A0ABW9F7J9_9FIRM</name>
<organism evidence="2 3">
    <name type="scientific">Helcococcus bovis</name>
    <dbReference type="NCBI Taxonomy" id="3153252"/>
    <lineage>
        <taxon>Bacteria</taxon>
        <taxon>Bacillati</taxon>
        <taxon>Bacillota</taxon>
        <taxon>Tissierellia</taxon>
        <taxon>Tissierellales</taxon>
        <taxon>Peptoniphilaceae</taxon>
        <taxon>Helcococcus</taxon>
    </lineage>
</organism>
<protein>
    <submittedName>
        <fullName evidence="2">NusG domain II-containing protein</fullName>
    </submittedName>
</protein>
<keyword evidence="1" id="KW-1133">Transmembrane helix</keyword>
<keyword evidence="3" id="KW-1185">Reference proteome</keyword>
<dbReference type="EMBL" id="JBFNFH010000009">
    <property type="protein sequence ID" value="MFM1524951.1"/>
    <property type="molecule type" value="Genomic_DNA"/>
</dbReference>
<gene>
    <name evidence="2" type="ORF">ABGF40_04620</name>
</gene>
<accession>A0ABW9F7J9</accession>
<evidence type="ECO:0000313" key="2">
    <source>
        <dbReference type="EMBL" id="MFM1524951.1"/>
    </source>
</evidence>
<keyword evidence="1" id="KW-0472">Membrane</keyword>
<evidence type="ECO:0000256" key="1">
    <source>
        <dbReference type="SAM" id="Phobius"/>
    </source>
</evidence>
<comment type="caution">
    <text evidence="2">The sequence shown here is derived from an EMBL/GenBank/DDBJ whole genome shotgun (WGS) entry which is preliminary data.</text>
</comment>
<dbReference type="Proteomes" id="UP001629536">
    <property type="component" value="Unassembled WGS sequence"/>
</dbReference>
<keyword evidence="1" id="KW-0812">Transmembrane</keyword>
<feature type="transmembrane region" description="Helical" evidence="1">
    <location>
        <begin position="9"/>
        <end position="26"/>
    </location>
</feature>
<dbReference type="InterPro" id="IPR038690">
    <property type="entry name" value="NusG_2_sf"/>
</dbReference>
<dbReference type="Pfam" id="PF07009">
    <property type="entry name" value="NusG_II"/>
    <property type="match status" value="1"/>
</dbReference>
<dbReference type="RefSeq" id="WP_408105812.1">
    <property type="nucleotide sequence ID" value="NZ_JBFNFH010000009.1"/>
</dbReference>
<sequence length="129" mass="14454">MKLTKGDKILVIILVVFSILFAYYMANVNKNTTGKYVSIQINGEEINAIKFSKDIIGEKYTIETEYGKNVIQFGDNEIKIIESSCLDKLCIKQGTISQVGQLLVCLPNRLVIEIKSDGQNQNNIDSTVF</sequence>
<reference evidence="2 3" key="1">
    <citation type="journal article" date="2024" name="Front. Microbiol.">
        <title>Pangenomic and biochemical analyses of Helcococcus ovis reveal widespread tetracycline resistance and a novel bacterial species, Helcococcus bovis.</title>
        <authorList>
            <person name="Cunha F."/>
            <person name="Zhai Y."/>
            <person name="Casaro S."/>
            <person name="Jones K.L."/>
            <person name="Hernandez M."/>
            <person name="Bisinotto R.S."/>
            <person name="Kariyawasam S."/>
            <person name="Brown M.B."/>
            <person name="Phillips A."/>
            <person name="Jeong K.C."/>
            <person name="Galvao K.N."/>
        </authorList>
    </citation>
    <scope>NUCLEOTIDE SEQUENCE [LARGE SCALE GENOMIC DNA]</scope>
    <source>
        <strain evidence="2 3">KG197</strain>
    </source>
</reference>
<evidence type="ECO:0000313" key="3">
    <source>
        <dbReference type="Proteomes" id="UP001629536"/>
    </source>
</evidence>
<proteinExistence type="predicted"/>